<evidence type="ECO:0000256" key="1">
    <source>
        <dbReference type="ARBA" id="ARBA00007151"/>
    </source>
</evidence>
<evidence type="ECO:0000256" key="2">
    <source>
        <dbReference type="ARBA" id="ARBA00022980"/>
    </source>
</evidence>
<dbReference type="GO" id="GO:0005840">
    <property type="term" value="C:ribosome"/>
    <property type="evidence" value="ECO:0007669"/>
    <property type="project" value="UniProtKB-KW"/>
</dbReference>
<dbReference type="EMBL" id="MW435847">
    <property type="protein sequence ID" value="QTK21665.1"/>
    <property type="molecule type" value="Genomic_DNA"/>
</dbReference>
<dbReference type="InterPro" id="IPR036823">
    <property type="entry name" value="Ribosomal_uS7_dom_sf"/>
</dbReference>
<keyword evidence="3" id="KW-0687">Ribonucleoprotein</keyword>
<keyword evidence="2 4" id="KW-0689">Ribosomal protein</keyword>
<evidence type="ECO:0000313" key="4">
    <source>
        <dbReference type="EMBL" id="QTK21665.1"/>
    </source>
</evidence>
<accession>A0A8A6W3T4</accession>
<keyword evidence="4" id="KW-0496">Mitochondrion</keyword>
<dbReference type="SUPFAM" id="SSF47973">
    <property type="entry name" value="Ribosomal protein S7"/>
    <property type="match status" value="1"/>
</dbReference>
<geneLocation type="mitochondrion" evidence="4"/>
<dbReference type="RefSeq" id="YP_010248470.1">
    <property type="nucleotide sequence ID" value="NC_060315.1"/>
</dbReference>
<comment type="similarity">
    <text evidence="1">Belongs to the universal ribosomal protein uS7 family.</text>
</comment>
<gene>
    <name evidence="4" type="primary">rps7</name>
</gene>
<name>A0A8A6W3T4_9STRA</name>
<dbReference type="GO" id="GO:1990904">
    <property type="term" value="C:ribonucleoprotein complex"/>
    <property type="evidence" value="ECO:0007669"/>
    <property type="project" value="UniProtKB-KW"/>
</dbReference>
<organism evidence="4">
    <name type="scientific">Coscinodiscus granii</name>
    <dbReference type="NCBI Taxonomy" id="265552"/>
    <lineage>
        <taxon>Eukaryota</taxon>
        <taxon>Sar</taxon>
        <taxon>Stramenopiles</taxon>
        <taxon>Ochrophyta</taxon>
        <taxon>Bacillariophyta</taxon>
        <taxon>Coscinodiscophyceae</taxon>
        <taxon>Coscinodiscophycidae</taxon>
        <taxon>Coscinodiscales</taxon>
        <taxon>Coscinodiscaceae</taxon>
        <taxon>Coscinodiscus</taxon>
    </lineage>
</organism>
<dbReference type="GeneID" id="70637863"/>
<reference evidence="4" key="1">
    <citation type="submission" date="2021-01" db="EMBL/GenBank/DDBJ databases">
        <authorList>
            <person name="Huang H."/>
            <person name="Chen N."/>
        </authorList>
    </citation>
    <scope>NUCLEOTIDE SEQUENCE</scope>
</reference>
<proteinExistence type="inferred from homology"/>
<dbReference type="AlphaFoldDB" id="A0A8A6W3T4"/>
<protein>
    <submittedName>
        <fullName evidence="4">Ribosomal protein S7</fullName>
    </submittedName>
</protein>
<sequence>MVQKKILNKNLIKKNSIKLIFYNFILKKGKKSISEKIFKRFIIQIQKLYSKNYKSFLNIILYKNILIFSLKILKRKLKKKTYKYIPFFLTNHLLRINLSVKYLIKEVRQSKTSFSVSLKNVFIKLFLKKTTKMNLIQDFYQLSFIKKKFFHYRWF</sequence>
<dbReference type="Gene3D" id="1.10.455.10">
    <property type="entry name" value="Ribosomal protein S7 domain"/>
    <property type="match status" value="1"/>
</dbReference>
<evidence type="ECO:0000256" key="3">
    <source>
        <dbReference type="ARBA" id="ARBA00023274"/>
    </source>
</evidence>